<evidence type="ECO:0000259" key="1">
    <source>
        <dbReference type="Pfam" id="PF03372"/>
    </source>
</evidence>
<dbReference type="Gene3D" id="3.60.10.10">
    <property type="entry name" value="Endonuclease/exonuclease/phosphatase"/>
    <property type="match status" value="1"/>
</dbReference>
<dbReference type="EMBL" id="CAVLGL010000095">
    <property type="protein sequence ID" value="CAK1597700.1"/>
    <property type="molecule type" value="Genomic_DNA"/>
</dbReference>
<organism evidence="2 3">
    <name type="scientific">Parnassius mnemosyne</name>
    <name type="common">clouded apollo</name>
    <dbReference type="NCBI Taxonomy" id="213953"/>
    <lineage>
        <taxon>Eukaryota</taxon>
        <taxon>Metazoa</taxon>
        <taxon>Ecdysozoa</taxon>
        <taxon>Arthropoda</taxon>
        <taxon>Hexapoda</taxon>
        <taxon>Insecta</taxon>
        <taxon>Pterygota</taxon>
        <taxon>Neoptera</taxon>
        <taxon>Endopterygota</taxon>
        <taxon>Lepidoptera</taxon>
        <taxon>Glossata</taxon>
        <taxon>Ditrysia</taxon>
        <taxon>Papilionoidea</taxon>
        <taxon>Papilionidae</taxon>
        <taxon>Parnassiinae</taxon>
        <taxon>Parnassini</taxon>
        <taxon>Parnassius</taxon>
        <taxon>Driopa</taxon>
    </lineage>
</organism>
<sequence length="445" mass="52225">MANKIHIATYNTLSLRTNESLTELILALENVKWSILGLSEVRRVGESIEDHGHFIFYYKGETPGLYGTEFLIKNELKPFIDEFIGVSERIVILNIKLPPKNDRWSIVQVYSPTEQSTRTEIDIFYSMLQDAIIKHSHNNLVVMGDFNARTGARGDGEQMILGPYCSGKRTRNGEKLVQLAYENNFKVLNTLYRKRENNRWTWISPDGHHKNEIDHILTNKSKDFRDCRVLNNINFNNNHRMLRDKLQINTLNKDRPFKVKQTNSLTLESTDSLKGKLEQFIEKTKDLDIQSKYNKFEELLYTTKKDKMESRNNRTKWIINKTKELIRSRADLISNPEKTKTIRKDIANLSNKIKTHMRKDRQRYRLEQLEKCIQRTGGTKKAAKLLLEKRDWIPNLINKNHKCEKRRPEIILIATQFFEELYSRKYTAQTAILTGGNEVPDIIHE</sequence>
<accession>A0AAV1LRY1</accession>
<dbReference type="InterPro" id="IPR036691">
    <property type="entry name" value="Endo/exonu/phosph_ase_sf"/>
</dbReference>
<keyword evidence="3" id="KW-1185">Reference proteome</keyword>
<comment type="caution">
    <text evidence="2">The sequence shown here is derived from an EMBL/GenBank/DDBJ whole genome shotgun (WGS) entry which is preliminary data.</text>
</comment>
<dbReference type="AlphaFoldDB" id="A0AAV1LRY1"/>
<reference evidence="2 3" key="1">
    <citation type="submission" date="2023-11" db="EMBL/GenBank/DDBJ databases">
        <authorList>
            <person name="Hedman E."/>
            <person name="Englund M."/>
            <person name="Stromberg M."/>
            <person name="Nyberg Akerstrom W."/>
            <person name="Nylinder S."/>
            <person name="Jareborg N."/>
            <person name="Kallberg Y."/>
            <person name="Kronander E."/>
        </authorList>
    </citation>
    <scope>NUCLEOTIDE SEQUENCE [LARGE SCALE GENOMIC DNA]</scope>
</reference>
<proteinExistence type="predicted"/>
<dbReference type="InterPro" id="IPR005135">
    <property type="entry name" value="Endo/exonuclease/phosphatase"/>
</dbReference>
<protein>
    <recommendedName>
        <fullName evidence="1">Endonuclease/exonuclease/phosphatase domain-containing protein</fullName>
    </recommendedName>
</protein>
<name>A0AAV1LRY1_9NEOP</name>
<gene>
    <name evidence="2" type="ORF">PARMNEM_LOCUS16851</name>
</gene>
<dbReference type="GO" id="GO:0003824">
    <property type="term" value="F:catalytic activity"/>
    <property type="evidence" value="ECO:0007669"/>
    <property type="project" value="InterPro"/>
</dbReference>
<feature type="domain" description="Endonuclease/exonuclease/phosphatase" evidence="1">
    <location>
        <begin position="8"/>
        <end position="227"/>
    </location>
</feature>
<dbReference type="SUPFAM" id="SSF56219">
    <property type="entry name" value="DNase I-like"/>
    <property type="match status" value="1"/>
</dbReference>
<evidence type="ECO:0000313" key="3">
    <source>
        <dbReference type="Proteomes" id="UP001314205"/>
    </source>
</evidence>
<dbReference type="Pfam" id="PF03372">
    <property type="entry name" value="Exo_endo_phos"/>
    <property type="match status" value="1"/>
</dbReference>
<dbReference type="Proteomes" id="UP001314205">
    <property type="component" value="Unassembled WGS sequence"/>
</dbReference>
<evidence type="ECO:0000313" key="2">
    <source>
        <dbReference type="EMBL" id="CAK1597700.1"/>
    </source>
</evidence>